<dbReference type="OrthoDB" id="271745at2759"/>
<feature type="compositionally biased region" description="Basic and acidic residues" evidence="1">
    <location>
        <begin position="135"/>
        <end position="144"/>
    </location>
</feature>
<dbReference type="Gene3D" id="3.30.450.30">
    <property type="entry name" value="Dynein light chain 2a, cytoplasmic"/>
    <property type="match status" value="1"/>
</dbReference>
<reference evidence="2 3" key="1">
    <citation type="submission" date="2018-08" db="EMBL/GenBank/DDBJ databases">
        <title>Draft genome of the lignicolous fungus Coniochaeta pulveracea.</title>
        <authorList>
            <person name="Borstlap C.J."/>
            <person name="De Witt R.N."/>
            <person name="Botha A."/>
            <person name="Volschenk H."/>
        </authorList>
    </citation>
    <scope>NUCLEOTIDE SEQUENCE [LARGE SCALE GENOMIC DNA]</scope>
    <source>
        <strain evidence="2 3">CAB683</strain>
    </source>
</reference>
<comment type="caution">
    <text evidence="2">The sequence shown here is derived from an EMBL/GenBank/DDBJ whole genome shotgun (WGS) entry which is preliminary data.</text>
</comment>
<dbReference type="STRING" id="177199.A0A420YL62"/>
<evidence type="ECO:0008006" key="4">
    <source>
        <dbReference type="Google" id="ProtNLM"/>
    </source>
</evidence>
<evidence type="ECO:0000313" key="2">
    <source>
        <dbReference type="EMBL" id="RKU48614.1"/>
    </source>
</evidence>
<gene>
    <name evidence="2" type="ORF">DL546_008817</name>
</gene>
<dbReference type="Proteomes" id="UP000275385">
    <property type="component" value="Unassembled WGS sequence"/>
</dbReference>
<protein>
    <recommendedName>
        <fullName evidence="4">Roadblock/LAMTOR2 domain-containing protein</fullName>
    </recommendedName>
</protein>
<proteinExistence type="predicted"/>
<accession>A0A420YL62</accession>
<name>A0A420YL62_9PEZI</name>
<dbReference type="EMBL" id="QVQW01000004">
    <property type="protein sequence ID" value="RKU48614.1"/>
    <property type="molecule type" value="Genomic_DNA"/>
</dbReference>
<organism evidence="2 3">
    <name type="scientific">Coniochaeta pulveracea</name>
    <dbReference type="NCBI Taxonomy" id="177199"/>
    <lineage>
        <taxon>Eukaryota</taxon>
        <taxon>Fungi</taxon>
        <taxon>Dikarya</taxon>
        <taxon>Ascomycota</taxon>
        <taxon>Pezizomycotina</taxon>
        <taxon>Sordariomycetes</taxon>
        <taxon>Sordariomycetidae</taxon>
        <taxon>Coniochaetales</taxon>
        <taxon>Coniochaetaceae</taxon>
        <taxon>Coniochaeta</taxon>
    </lineage>
</organism>
<feature type="region of interest" description="Disordered" evidence="1">
    <location>
        <begin position="135"/>
        <end position="184"/>
    </location>
</feature>
<keyword evidence="3" id="KW-1185">Reference proteome</keyword>
<dbReference type="AlphaFoldDB" id="A0A420YL62"/>
<evidence type="ECO:0000256" key="1">
    <source>
        <dbReference type="SAM" id="MobiDB-lite"/>
    </source>
</evidence>
<evidence type="ECO:0000313" key="3">
    <source>
        <dbReference type="Proteomes" id="UP000275385"/>
    </source>
</evidence>
<sequence>MAPHPSHAPPPPPLLLTKRVTTFLAANLTSTLHTACLTTPSGNLLAHASTVSPARVLRRQAAVAASLWSIHASAKQYGRDVEHALPKTCSSTPGDEPPSTKAITVQLDGEDSGSVVVIRGLKCGVLFVAVAGGDGGERHGDARAGLEAGGGEVGRSPLASPGNETESILSQGGPASVASHTTAGSVGGMSTASVLAVRRQTEELARWLDDKLGGLSVPKDSVGGGWR</sequence>